<dbReference type="EMBL" id="LILD01000001">
    <property type="protein sequence ID" value="KOO37425.1"/>
    <property type="molecule type" value="Genomic_DNA"/>
</dbReference>
<keyword evidence="5 7" id="KW-0472">Membrane</keyword>
<sequence>MKKWLWIFLGIVITSCGVILLRHANLVTGGTAGLSLGMTYLFNLPFALTFFLVNVPFYLFSLLRMGWSFTRSTIISVSLLSLVTSLDVWLPSFNVPVWLGAVFGGGLIGLGLSLIFMNGSSLGGANILALYLQKRLAIDPGKTNFLFDVSVVLLSMVSVGVIRGLLSILSIAVTSRIISYFKKEIASRQLAEKPKSSSMASTPKSRIPVAE</sequence>
<proteinExistence type="predicted"/>
<dbReference type="PANTHER" id="PTHR33545:SF5">
    <property type="entry name" value="UPF0750 MEMBRANE PROTEIN YITT"/>
    <property type="match status" value="1"/>
</dbReference>
<evidence type="ECO:0000256" key="1">
    <source>
        <dbReference type="ARBA" id="ARBA00004651"/>
    </source>
</evidence>
<keyword evidence="4 7" id="KW-1133">Transmembrane helix</keyword>
<dbReference type="GO" id="GO:0005886">
    <property type="term" value="C:plasma membrane"/>
    <property type="evidence" value="ECO:0007669"/>
    <property type="project" value="UniProtKB-SubCell"/>
</dbReference>
<keyword evidence="2" id="KW-1003">Cell membrane</keyword>
<comment type="caution">
    <text evidence="8">The sequence shown here is derived from an EMBL/GenBank/DDBJ whole genome shotgun (WGS) entry which is preliminary data.</text>
</comment>
<feature type="transmembrane region" description="Helical" evidence="7">
    <location>
        <begin position="40"/>
        <end position="60"/>
    </location>
</feature>
<evidence type="ECO:0000256" key="4">
    <source>
        <dbReference type="ARBA" id="ARBA00022989"/>
    </source>
</evidence>
<name>A0A0M0KF02_ALKHA</name>
<dbReference type="InterPro" id="IPR003740">
    <property type="entry name" value="YitT"/>
</dbReference>
<organism evidence="8">
    <name type="scientific">Halalkalibacterium halodurans</name>
    <name type="common">Bacillus halodurans</name>
    <dbReference type="NCBI Taxonomy" id="86665"/>
    <lineage>
        <taxon>Bacteria</taxon>
        <taxon>Bacillati</taxon>
        <taxon>Bacillota</taxon>
        <taxon>Bacilli</taxon>
        <taxon>Bacillales</taxon>
        <taxon>Bacillaceae</taxon>
        <taxon>Halalkalibacterium (ex Joshi et al. 2022)</taxon>
    </lineage>
</organism>
<evidence type="ECO:0000313" key="8">
    <source>
        <dbReference type="EMBL" id="KOO37425.1"/>
    </source>
</evidence>
<protein>
    <recommendedName>
        <fullName evidence="9">YitT family protein</fullName>
    </recommendedName>
</protein>
<feature type="region of interest" description="Disordered" evidence="6">
    <location>
        <begin position="191"/>
        <end position="211"/>
    </location>
</feature>
<gene>
    <name evidence="8" type="ORF">AMD02_00095</name>
</gene>
<feature type="transmembrane region" description="Helical" evidence="7">
    <location>
        <begin position="72"/>
        <end position="90"/>
    </location>
</feature>
<accession>A0A0M0KF02</accession>
<dbReference type="PATRIC" id="fig|136160.3.peg.183"/>
<dbReference type="RefSeq" id="WP_010900003.1">
    <property type="nucleotide sequence ID" value="NZ_CP040441.1"/>
</dbReference>
<dbReference type="AlphaFoldDB" id="A0A0M0KF02"/>
<dbReference type="PANTHER" id="PTHR33545">
    <property type="entry name" value="UPF0750 MEMBRANE PROTEIN YITT-RELATED"/>
    <property type="match status" value="1"/>
</dbReference>
<comment type="subcellular location">
    <subcellularLocation>
        <location evidence="1">Cell membrane</location>
        <topology evidence="1">Multi-pass membrane protein</topology>
    </subcellularLocation>
</comment>
<evidence type="ECO:0008006" key="9">
    <source>
        <dbReference type="Google" id="ProtNLM"/>
    </source>
</evidence>
<keyword evidence="3 7" id="KW-0812">Transmembrane</keyword>
<reference evidence="8" key="1">
    <citation type="submission" date="2015-08" db="EMBL/GenBank/DDBJ databases">
        <title>Complete DNA Sequence of Pseudomonas syringae pv. actinidiae, the Causal Agent of Kiwifruit Canker Disease.</title>
        <authorList>
            <person name="Rikkerink E.H.A."/>
            <person name="Fineran P.C."/>
        </authorList>
    </citation>
    <scope>NUCLEOTIDE SEQUENCE</scope>
    <source>
        <strain evidence="8">DSM 13666</strain>
    </source>
</reference>
<evidence type="ECO:0000256" key="3">
    <source>
        <dbReference type="ARBA" id="ARBA00022692"/>
    </source>
</evidence>
<dbReference type="Pfam" id="PF02588">
    <property type="entry name" value="YitT_membrane"/>
    <property type="match status" value="1"/>
</dbReference>
<evidence type="ECO:0000256" key="7">
    <source>
        <dbReference type="SAM" id="Phobius"/>
    </source>
</evidence>
<evidence type="ECO:0000256" key="2">
    <source>
        <dbReference type="ARBA" id="ARBA00022475"/>
    </source>
</evidence>
<feature type="transmembrane region" description="Helical" evidence="7">
    <location>
        <begin position="144"/>
        <end position="166"/>
    </location>
</feature>
<evidence type="ECO:0000256" key="6">
    <source>
        <dbReference type="SAM" id="MobiDB-lite"/>
    </source>
</evidence>
<dbReference type="OMA" id="WIILGCT"/>
<dbReference type="GeneID" id="87599424"/>
<dbReference type="InterPro" id="IPR051461">
    <property type="entry name" value="UPF0750_membrane"/>
</dbReference>
<feature type="transmembrane region" description="Helical" evidence="7">
    <location>
        <begin position="102"/>
        <end position="132"/>
    </location>
</feature>
<evidence type="ECO:0000256" key="5">
    <source>
        <dbReference type="ARBA" id="ARBA00023136"/>
    </source>
</evidence>
<dbReference type="PROSITE" id="PS51257">
    <property type="entry name" value="PROKAR_LIPOPROTEIN"/>
    <property type="match status" value="1"/>
</dbReference>